<dbReference type="InterPro" id="IPR007280">
    <property type="entry name" value="Peptidase_C_arc/bac"/>
</dbReference>
<dbReference type="RefSeq" id="WP_330194591.1">
    <property type="nucleotide sequence ID" value="NZ_JAZDRO010000001.1"/>
</dbReference>
<dbReference type="Gene3D" id="2.60.120.380">
    <property type="match status" value="2"/>
</dbReference>
<reference evidence="3 4" key="1">
    <citation type="submission" date="2024-01" db="EMBL/GenBank/DDBJ databases">
        <title>Hyphobacterium bacterium isolated from marine sediment.</title>
        <authorList>
            <person name="Zhao S."/>
        </authorList>
    </citation>
    <scope>NUCLEOTIDE SEQUENCE [LARGE SCALE GENOMIC DNA]</scope>
    <source>
        <strain evidence="3 4">Y60-23</strain>
    </source>
</reference>
<accession>A0ABU7LVT4</accession>
<evidence type="ECO:0000313" key="3">
    <source>
        <dbReference type="EMBL" id="MEE2565080.1"/>
    </source>
</evidence>
<proteinExistence type="predicted"/>
<sequence>MRFGVLSVVFACAAAPVFAQDTGGDVRPGEVSAEQPRADFELDLSEGQMVTLTTRSDTNFDTVLQVLDANGRVLAENDDYAGGGLQSQVIFQPPAPGFYTAAVTGYGGGFGSFELDVHEGVDFGLSGEADILFQEVVSLANGSPTQSVRVNFSAGDIAVINTFAITPGIDTTLELRGPNGAVIAQNDDSQEGGTLDSQIILEISESGQYAVIAGSYSGSDTGDLMLSVATDPNADVPYDFSAIGGEEIARYTGTIDDTQPSREYPVTLTAGQTLLALADATSGELDTVLRILGPDGQPVALNDDRGDGSLNSAIALTASETGEYTVSMERYRGSNGSGEFSLVLSLVDAVIVDELRTLRENINLSGEVRTIRTEDFIVHYTLEGVDASSEAYALEVGASLQENLDAQVAIGFAEPIRDSDGYYRAFVSNVGGALGFARPVETVFDNPFTGDVREEMASRAVFVIDNDFVGLGDAGASSLIRATATHELNHIVQYGYDAIEELDWLYESTASWIETVTVGEDQDATDYVAADFSRPGRCWSTPDEGLDYGQWTLLQSIADVHGNRMVVRFWENAVHMDGLETMDAALRDAGSDLTEAVTRWRAQNYALDYDLAPVFTSTVEMSGTLSGTGSGRAKGRIEELGVNYLALDLDGPATLSVTGTGEMAMFLLGQRGGEIQVIPLGQSGTVEPGQWETASLMVINTALPPSPGVCTGENYQINITEPGDDRPGASYRFSDRHFIVPGEDDEEEQAVEAAPE</sequence>
<evidence type="ECO:0000256" key="1">
    <source>
        <dbReference type="SAM" id="SignalP"/>
    </source>
</evidence>
<dbReference type="InterPro" id="IPR045690">
    <property type="entry name" value="DUF6055"/>
</dbReference>
<feature type="chain" id="PRO_5045765855" evidence="1">
    <location>
        <begin position="20"/>
        <end position="756"/>
    </location>
</feature>
<feature type="domain" description="Peptidase C-terminal archaeal/bacterial" evidence="2">
    <location>
        <begin position="39"/>
        <end position="105"/>
    </location>
</feature>
<keyword evidence="4" id="KW-1185">Reference proteome</keyword>
<dbReference type="EMBL" id="JAZDRO010000001">
    <property type="protein sequence ID" value="MEE2565080.1"/>
    <property type="molecule type" value="Genomic_DNA"/>
</dbReference>
<evidence type="ECO:0000259" key="2">
    <source>
        <dbReference type="Pfam" id="PF04151"/>
    </source>
</evidence>
<organism evidence="3 4">
    <name type="scientific">Hyphobacterium marinum</name>
    <dbReference type="NCBI Taxonomy" id="3116574"/>
    <lineage>
        <taxon>Bacteria</taxon>
        <taxon>Pseudomonadati</taxon>
        <taxon>Pseudomonadota</taxon>
        <taxon>Alphaproteobacteria</taxon>
        <taxon>Maricaulales</taxon>
        <taxon>Maricaulaceae</taxon>
        <taxon>Hyphobacterium</taxon>
    </lineage>
</organism>
<gene>
    <name evidence="3" type="ORF">V0U35_00170</name>
</gene>
<keyword evidence="1" id="KW-0732">Signal</keyword>
<dbReference type="Proteomes" id="UP001310692">
    <property type="component" value="Unassembled WGS sequence"/>
</dbReference>
<protein>
    <submittedName>
        <fullName evidence="3">Pre-peptidase C-terminal domain-containing protein</fullName>
    </submittedName>
</protein>
<dbReference type="Pfam" id="PF19527">
    <property type="entry name" value="DUF6055"/>
    <property type="match status" value="1"/>
</dbReference>
<dbReference type="Pfam" id="PF04151">
    <property type="entry name" value="PPC"/>
    <property type="match status" value="1"/>
</dbReference>
<name>A0ABU7LVT4_9PROT</name>
<evidence type="ECO:0000313" key="4">
    <source>
        <dbReference type="Proteomes" id="UP001310692"/>
    </source>
</evidence>
<feature type="signal peptide" evidence="1">
    <location>
        <begin position="1"/>
        <end position="19"/>
    </location>
</feature>
<comment type="caution">
    <text evidence="3">The sequence shown here is derived from an EMBL/GenBank/DDBJ whole genome shotgun (WGS) entry which is preliminary data.</text>
</comment>